<dbReference type="AlphaFoldDB" id="A0A8J6BH93"/>
<accession>A0A8J6BH93</accession>
<name>A0A8J6BH93_ELECQ</name>
<keyword evidence="2" id="KW-1185">Reference proteome</keyword>
<dbReference type="EMBL" id="WNTK01003623">
    <property type="protein sequence ID" value="KAG9465004.1"/>
    <property type="molecule type" value="Genomic_DNA"/>
</dbReference>
<organism evidence="1 2">
    <name type="scientific">Eleutherodactylus coqui</name>
    <name type="common">Puerto Rican coqui</name>
    <dbReference type="NCBI Taxonomy" id="57060"/>
    <lineage>
        <taxon>Eukaryota</taxon>
        <taxon>Metazoa</taxon>
        <taxon>Chordata</taxon>
        <taxon>Craniata</taxon>
        <taxon>Vertebrata</taxon>
        <taxon>Euteleostomi</taxon>
        <taxon>Amphibia</taxon>
        <taxon>Batrachia</taxon>
        <taxon>Anura</taxon>
        <taxon>Neobatrachia</taxon>
        <taxon>Hyloidea</taxon>
        <taxon>Eleutherodactylidae</taxon>
        <taxon>Eleutherodactylinae</taxon>
        <taxon>Eleutherodactylus</taxon>
        <taxon>Eleutherodactylus</taxon>
    </lineage>
</organism>
<sequence>MFSFTDSKQRLEIQSLLELYGAYYITVEQRRSSTQALIMGTLVLLGDSLPVLSIGAPWHCRWAHSLVGTITGVFIHDECIFSGGALRGGRCLASGSLV</sequence>
<gene>
    <name evidence="1" type="ORF">GDO78_019090</name>
</gene>
<protein>
    <submittedName>
        <fullName evidence="1">Uncharacterized protein</fullName>
    </submittedName>
</protein>
<proteinExistence type="predicted"/>
<reference evidence="1" key="1">
    <citation type="thesis" date="2020" institute="ProQuest LLC" country="789 East Eisenhower Parkway, Ann Arbor, MI, USA">
        <title>Comparative Genomics and Chromosome Evolution.</title>
        <authorList>
            <person name="Mudd A.B."/>
        </authorList>
    </citation>
    <scope>NUCLEOTIDE SEQUENCE</scope>
    <source>
        <strain evidence="1">HN-11 Male</strain>
        <tissue evidence="1">Kidney and liver</tissue>
    </source>
</reference>
<evidence type="ECO:0000313" key="2">
    <source>
        <dbReference type="Proteomes" id="UP000770717"/>
    </source>
</evidence>
<evidence type="ECO:0000313" key="1">
    <source>
        <dbReference type="EMBL" id="KAG9465004.1"/>
    </source>
</evidence>
<dbReference type="Proteomes" id="UP000770717">
    <property type="component" value="Unassembled WGS sequence"/>
</dbReference>
<comment type="caution">
    <text evidence="1">The sequence shown here is derived from an EMBL/GenBank/DDBJ whole genome shotgun (WGS) entry which is preliminary data.</text>
</comment>